<dbReference type="Proteomes" id="UP000002051">
    <property type="component" value="Chromosome 4"/>
</dbReference>
<dbReference type="HOGENOM" id="CLU_2376016_0_0_1"/>
<dbReference type="EnsemblPlants" id="AES92476">
    <property type="protein sequence ID" value="AES92476"/>
    <property type="gene ID" value="MTR_4g130480"/>
</dbReference>
<dbReference type="EMBL" id="CM001220">
    <property type="protein sequence ID" value="AES92476.1"/>
    <property type="molecule type" value="Genomic_DNA"/>
</dbReference>
<evidence type="ECO:0000313" key="1">
    <source>
        <dbReference type="EMBL" id="AES92476.1"/>
    </source>
</evidence>
<accession>G7JFJ3</accession>
<evidence type="ECO:0000313" key="2">
    <source>
        <dbReference type="EnsemblPlants" id="AES92476"/>
    </source>
</evidence>
<organism evidence="1 3">
    <name type="scientific">Medicago truncatula</name>
    <name type="common">Barrel medic</name>
    <name type="synonym">Medicago tribuloides</name>
    <dbReference type="NCBI Taxonomy" id="3880"/>
    <lineage>
        <taxon>Eukaryota</taxon>
        <taxon>Viridiplantae</taxon>
        <taxon>Streptophyta</taxon>
        <taxon>Embryophyta</taxon>
        <taxon>Tracheophyta</taxon>
        <taxon>Spermatophyta</taxon>
        <taxon>Magnoliopsida</taxon>
        <taxon>eudicotyledons</taxon>
        <taxon>Gunneridae</taxon>
        <taxon>Pentapetalae</taxon>
        <taxon>rosids</taxon>
        <taxon>fabids</taxon>
        <taxon>Fabales</taxon>
        <taxon>Fabaceae</taxon>
        <taxon>Papilionoideae</taxon>
        <taxon>50 kb inversion clade</taxon>
        <taxon>NPAAA clade</taxon>
        <taxon>Hologalegina</taxon>
        <taxon>IRL clade</taxon>
        <taxon>Trifolieae</taxon>
        <taxon>Medicago</taxon>
    </lineage>
</organism>
<reference evidence="1 3" key="2">
    <citation type="journal article" date="2014" name="BMC Genomics">
        <title>An improved genome release (version Mt4.0) for the model legume Medicago truncatula.</title>
        <authorList>
            <person name="Tang H."/>
            <person name="Krishnakumar V."/>
            <person name="Bidwell S."/>
            <person name="Rosen B."/>
            <person name="Chan A."/>
            <person name="Zhou S."/>
            <person name="Gentzbittel L."/>
            <person name="Childs K.L."/>
            <person name="Yandell M."/>
            <person name="Gundlach H."/>
            <person name="Mayer K.F."/>
            <person name="Schwartz D.C."/>
            <person name="Town C.D."/>
        </authorList>
    </citation>
    <scope>GENOME REANNOTATION</scope>
    <source>
        <strain evidence="2 3">cv. Jemalong A17</strain>
    </source>
</reference>
<gene>
    <name evidence="1" type="ordered locus">MTR_4g130480</name>
</gene>
<keyword evidence="3" id="KW-1185">Reference proteome</keyword>
<name>G7JFJ3_MEDTR</name>
<dbReference type="PaxDb" id="3880-AES92476"/>
<protein>
    <submittedName>
        <fullName evidence="1 2">Uncharacterized protein</fullName>
    </submittedName>
</protein>
<reference evidence="1 3" key="1">
    <citation type="journal article" date="2011" name="Nature">
        <title>The Medicago genome provides insight into the evolution of rhizobial symbioses.</title>
        <authorList>
            <person name="Young N.D."/>
            <person name="Debelle F."/>
            <person name="Oldroyd G.E."/>
            <person name="Geurts R."/>
            <person name="Cannon S.B."/>
            <person name="Udvardi M.K."/>
            <person name="Benedito V.A."/>
            <person name="Mayer K.F."/>
            <person name="Gouzy J."/>
            <person name="Schoof H."/>
            <person name="Van de Peer Y."/>
            <person name="Proost S."/>
            <person name="Cook D.R."/>
            <person name="Meyers B.C."/>
            <person name="Spannagl M."/>
            <person name="Cheung F."/>
            <person name="De Mita S."/>
            <person name="Krishnakumar V."/>
            <person name="Gundlach H."/>
            <person name="Zhou S."/>
            <person name="Mudge J."/>
            <person name="Bharti A.K."/>
            <person name="Murray J.D."/>
            <person name="Naoumkina M.A."/>
            <person name="Rosen B."/>
            <person name="Silverstein K.A."/>
            <person name="Tang H."/>
            <person name="Rombauts S."/>
            <person name="Zhao P.X."/>
            <person name="Zhou P."/>
            <person name="Barbe V."/>
            <person name="Bardou P."/>
            <person name="Bechner M."/>
            <person name="Bellec A."/>
            <person name="Berger A."/>
            <person name="Berges H."/>
            <person name="Bidwell S."/>
            <person name="Bisseling T."/>
            <person name="Choisne N."/>
            <person name="Couloux A."/>
            <person name="Denny R."/>
            <person name="Deshpande S."/>
            <person name="Dai X."/>
            <person name="Doyle J.J."/>
            <person name="Dudez A.M."/>
            <person name="Farmer A.D."/>
            <person name="Fouteau S."/>
            <person name="Franken C."/>
            <person name="Gibelin C."/>
            <person name="Gish J."/>
            <person name="Goldstein S."/>
            <person name="Gonzalez A.J."/>
            <person name="Green P.J."/>
            <person name="Hallab A."/>
            <person name="Hartog M."/>
            <person name="Hua A."/>
            <person name="Humphray S.J."/>
            <person name="Jeong D.H."/>
            <person name="Jing Y."/>
            <person name="Jocker A."/>
            <person name="Kenton S.M."/>
            <person name="Kim D.J."/>
            <person name="Klee K."/>
            <person name="Lai H."/>
            <person name="Lang C."/>
            <person name="Lin S."/>
            <person name="Macmil S.L."/>
            <person name="Magdelenat G."/>
            <person name="Matthews L."/>
            <person name="McCorrison J."/>
            <person name="Monaghan E.L."/>
            <person name="Mun J.H."/>
            <person name="Najar F.Z."/>
            <person name="Nicholson C."/>
            <person name="Noirot C."/>
            <person name="O'Bleness M."/>
            <person name="Paule C.R."/>
            <person name="Poulain J."/>
            <person name="Prion F."/>
            <person name="Qin B."/>
            <person name="Qu C."/>
            <person name="Retzel E.F."/>
            <person name="Riddle C."/>
            <person name="Sallet E."/>
            <person name="Samain S."/>
            <person name="Samson N."/>
            <person name="Sanders I."/>
            <person name="Saurat O."/>
            <person name="Scarpelli C."/>
            <person name="Schiex T."/>
            <person name="Segurens B."/>
            <person name="Severin A.J."/>
            <person name="Sherrier D.J."/>
            <person name="Shi R."/>
            <person name="Sims S."/>
            <person name="Singer S.R."/>
            <person name="Sinharoy S."/>
            <person name="Sterck L."/>
            <person name="Viollet A."/>
            <person name="Wang B.B."/>
            <person name="Wang K."/>
            <person name="Wang M."/>
            <person name="Wang X."/>
            <person name="Warfsmann J."/>
            <person name="Weissenbach J."/>
            <person name="White D.D."/>
            <person name="White J.D."/>
            <person name="Wiley G.B."/>
            <person name="Wincker P."/>
            <person name="Xing Y."/>
            <person name="Yang L."/>
            <person name="Yao Z."/>
            <person name="Ying F."/>
            <person name="Zhai J."/>
            <person name="Zhou L."/>
            <person name="Zuber A."/>
            <person name="Denarie J."/>
            <person name="Dixon R.A."/>
            <person name="May G.D."/>
            <person name="Schwartz D.C."/>
            <person name="Rogers J."/>
            <person name="Quetier F."/>
            <person name="Town C.D."/>
            <person name="Roe B.A."/>
        </authorList>
    </citation>
    <scope>NUCLEOTIDE SEQUENCE [LARGE SCALE GENOMIC DNA]</scope>
    <source>
        <strain evidence="1">A17</strain>
        <strain evidence="2 3">cv. Jemalong A17</strain>
    </source>
</reference>
<evidence type="ECO:0000313" key="3">
    <source>
        <dbReference type="Proteomes" id="UP000002051"/>
    </source>
</evidence>
<sequence length="95" mass="11018">MTILTYFDFSMNFANSYYLHFHSNENTSSILVSPTLDHKITIGGAINAHSIDFEEQKKKIIDESLPKPSIYDHLYAPWIRCNIMILAWIHQSLSE</sequence>
<reference evidence="2" key="3">
    <citation type="submission" date="2015-04" db="UniProtKB">
        <authorList>
            <consortium name="EnsemblPlants"/>
        </authorList>
    </citation>
    <scope>IDENTIFICATION</scope>
    <source>
        <strain evidence="2">cv. Jemalong A17</strain>
    </source>
</reference>
<dbReference type="AlphaFoldDB" id="G7JFJ3"/>
<proteinExistence type="predicted"/>